<keyword evidence="3" id="KW-1185">Reference proteome</keyword>
<dbReference type="OrthoDB" id="9995312at2"/>
<dbReference type="Gene3D" id="1.10.287.1060">
    <property type="entry name" value="ESAT-6-like"/>
    <property type="match status" value="1"/>
</dbReference>
<dbReference type="RefSeq" id="WP_147104663.1">
    <property type="nucleotide sequence ID" value="NZ_BJVJ01000012.1"/>
</dbReference>
<dbReference type="SUPFAM" id="SSF140453">
    <property type="entry name" value="EsxAB dimer-like"/>
    <property type="match status" value="1"/>
</dbReference>
<dbReference type="EMBL" id="BJVJ01000012">
    <property type="protein sequence ID" value="GEL22781.1"/>
    <property type="molecule type" value="Genomic_DNA"/>
</dbReference>
<evidence type="ECO:0000313" key="2">
    <source>
        <dbReference type="EMBL" id="GEL22781.1"/>
    </source>
</evidence>
<feature type="region of interest" description="Disordered" evidence="1">
    <location>
        <begin position="87"/>
        <end position="110"/>
    </location>
</feature>
<reference evidence="2 3" key="1">
    <citation type="submission" date="2019-07" db="EMBL/GenBank/DDBJ databases">
        <title>Whole genome shotgun sequence of Pseudonocardia sulfidoxydans NBRC 16205.</title>
        <authorList>
            <person name="Hosoyama A."/>
            <person name="Uohara A."/>
            <person name="Ohji S."/>
            <person name="Ichikawa N."/>
        </authorList>
    </citation>
    <scope>NUCLEOTIDE SEQUENCE [LARGE SCALE GENOMIC DNA]</scope>
    <source>
        <strain evidence="2 3">NBRC 16205</strain>
    </source>
</reference>
<dbReference type="Proteomes" id="UP000321685">
    <property type="component" value="Unassembled WGS sequence"/>
</dbReference>
<dbReference type="InterPro" id="IPR036689">
    <property type="entry name" value="ESAT-6-like_sf"/>
</dbReference>
<dbReference type="AlphaFoldDB" id="A0A511DD96"/>
<comment type="caution">
    <text evidence="2">The sequence shown here is derived from an EMBL/GenBank/DDBJ whole genome shotgun (WGS) entry which is preliminary data.</text>
</comment>
<evidence type="ECO:0000256" key="1">
    <source>
        <dbReference type="SAM" id="MobiDB-lite"/>
    </source>
</evidence>
<sequence>MTTPEPEVAADQLDEAARLLGSYAGELREAWASLRALVADVAADWSDPTGTSWVDRADLLRRDLERHADDAADLAARATRAAADVTRTAADPAAGPVPAGPIQAGPVLAGTDGRRVLPGAGMRIATLPER</sequence>
<feature type="compositionally biased region" description="Low complexity" evidence="1">
    <location>
        <begin position="87"/>
        <end position="106"/>
    </location>
</feature>
<accession>A0A511DD96</accession>
<organism evidence="2 3">
    <name type="scientific">Pseudonocardia sulfidoxydans NBRC 16205</name>
    <dbReference type="NCBI Taxonomy" id="1223511"/>
    <lineage>
        <taxon>Bacteria</taxon>
        <taxon>Bacillati</taxon>
        <taxon>Actinomycetota</taxon>
        <taxon>Actinomycetes</taxon>
        <taxon>Pseudonocardiales</taxon>
        <taxon>Pseudonocardiaceae</taxon>
        <taxon>Pseudonocardia</taxon>
    </lineage>
</organism>
<name>A0A511DD96_9PSEU</name>
<evidence type="ECO:0000313" key="3">
    <source>
        <dbReference type="Proteomes" id="UP000321685"/>
    </source>
</evidence>
<proteinExistence type="predicted"/>
<gene>
    <name evidence="2" type="ORF">PSU4_17350</name>
</gene>
<protein>
    <submittedName>
        <fullName evidence="2">Uncharacterized protein</fullName>
    </submittedName>
</protein>